<dbReference type="PANTHER" id="PTHR24567:SF74">
    <property type="entry name" value="HTH-TYPE TRANSCRIPTIONAL REGULATOR ARCR"/>
    <property type="match status" value="1"/>
</dbReference>
<feature type="region of interest" description="Disordered" evidence="4">
    <location>
        <begin position="246"/>
        <end position="265"/>
    </location>
</feature>
<dbReference type="Proteomes" id="UP000808146">
    <property type="component" value="Unassembled WGS sequence"/>
</dbReference>
<keyword evidence="2" id="KW-0238">DNA-binding</keyword>
<dbReference type="GO" id="GO:0003677">
    <property type="term" value="F:DNA binding"/>
    <property type="evidence" value="ECO:0007669"/>
    <property type="project" value="UniProtKB-KW"/>
</dbReference>
<accession>A0A9D7QPP9</accession>
<keyword evidence="3" id="KW-0804">Transcription</keyword>
<protein>
    <submittedName>
        <fullName evidence="6">Crp/Fnr family transcriptional regulator</fullName>
    </submittedName>
</protein>
<dbReference type="Pfam" id="PF13545">
    <property type="entry name" value="HTH_Crp_2"/>
    <property type="match status" value="1"/>
</dbReference>
<dbReference type="InterPro" id="IPR018490">
    <property type="entry name" value="cNMP-bd_dom_sf"/>
</dbReference>
<evidence type="ECO:0000256" key="4">
    <source>
        <dbReference type="SAM" id="MobiDB-lite"/>
    </source>
</evidence>
<dbReference type="InterPro" id="IPR050397">
    <property type="entry name" value="Env_Response_Regulators"/>
</dbReference>
<feature type="domain" description="HTH crp-type" evidence="5">
    <location>
        <begin position="146"/>
        <end position="212"/>
    </location>
</feature>
<dbReference type="InterPro" id="IPR012318">
    <property type="entry name" value="HTH_CRP"/>
</dbReference>
<gene>
    <name evidence="6" type="ORF">IPN75_18500</name>
</gene>
<proteinExistence type="predicted"/>
<dbReference type="SUPFAM" id="SSF51206">
    <property type="entry name" value="cAMP-binding domain-like"/>
    <property type="match status" value="1"/>
</dbReference>
<evidence type="ECO:0000313" key="6">
    <source>
        <dbReference type="EMBL" id="MBK8892205.1"/>
    </source>
</evidence>
<evidence type="ECO:0000313" key="7">
    <source>
        <dbReference type="Proteomes" id="UP000808146"/>
    </source>
</evidence>
<dbReference type="PROSITE" id="PS51063">
    <property type="entry name" value="HTH_CRP_2"/>
    <property type="match status" value="1"/>
</dbReference>
<dbReference type="PANTHER" id="PTHR24567">
    <property type="entry name" value="CRP FAMILY TRANSCRIPTIONAL REGULATORY PROTEIN"/>
    <property type="match status" value="1"/>
</dbReference>
<evidence type="ECO:0000259" key="5">
    <source>
        <dbReference type="PROSITE" id="PS51063"/>
    </source>
</evidence>
<dbReference type="SUPFAM" id="SSF46785">
    <property type="entry name" value="Winged helix' DNA-binding domain"/>
    <property type="match status" value="1"/>
</dbReference>
<comment type="caution">
    <text evidence="6">The sequence shown here is derived from an EMBL/GenBank/DDBJ whole genome shotgun (WGS) entry which is preliminary data.</text>
</comment>
<evidence type="ECO:0000256" key="2">
    <source>
        <dbReference type="ARBA" id="ARBA00023125"/>
    </source>
</evidence>
<dbReference type="GO" id="GO:0003700">
    <property type="term" value="F:DNA-binding transcription factor activity"/>
    <property type="evidence" value="ECO:0007669"/>
    <property type="project" value="TreeGrafter"/>
</dbReference>
<organism evidence="6 7">
    <name type="scientific">Candidatus Dechloromonas phosphorivorans</name>
    <dbReference type="NCBI Taxonomy" id="2899244"/>
    <lineage>
        <taxon>Bacteria</taxon>
        <taxon>Pseudomonadati</taxon>
        <taxon>Pseudomonadota</taxon>
        <taxon>Betaproteobacteria</taxon>
        <taxon>Rhodocyclales</taxon>
        <taxon>Azonexaceae</taxon>
        <taxon>Dechloromonas</taxon>
    </lineage>
</organism>
<dbReference type="InterPro" id="IPR036390">
    <property type="entry name" value="WH_DNA-bd_sf"/>
</dbReference>
<sequence length="265" mass="29240">MSLIDSPEGNRILAALSSDGYFRLQGQLEFSQLALGEVLYNSGARQRYIHFPTSSIVSLDFSTEDGLSAQLAMVGNDGLVGVPMILGGKTTTHRAIVQSAGNAYRLRADRACCELGKSGDLQSLSLRYAQALMTQIAQGVVCNRFHSVKQRLCRWLLHSLDRLPGNQLDATQEFISHMLGVRREAITEAAGKLQAAGLIEYGRGRISVIDRPGIEALVCECYATAKVEMDRLFDLALDDHPRDRGQPNLAMLRQRTPKDLHAQWQ</sequence>
<dbReference type="EMBL" id="JADKBR010000025">
    <property type="protein sequence ID" value="MBK8892205.1"/>
    <property type="molecule type" value="Genomic_DNA"/>
</dbReference>
<feature type="compositionally biased region" description="Basic and acidic residues" evidence="4">
    <location>
        <begin position="256"/>
        <end position="265"/>
    </location>
</feature>
<evidence type="ECO:0000256" key="1">
    <source>
        <dbReference type="ARBA" id="ARBA00023015"/>
    </source>
</evidence>
<dbReference type="GO" id="GO:0005829">
    <property type="term" value="C:cytosol"/>
    <property type="evidence" value="ECO:0007669"/>
    <property type="project" value="TreeGrafter"/>
</dbReference>
<name>A0A9D7QPP9_9RHOO</name>
<evidence type="ECO:0000256" key="3">
    <source>
        <dbReference type="ARBA" id="ARBA00023163"/>
    </source>
</evidence>
<keyword evidence="1" id="KW-0805">Transcription regulation</keyword>
<reference evidence="6" key="1">
    <citation type="submission" date="2020-10" db="EMBL/GenBank/DDBJ databases">
        <title>Connecting structure to function with the recovery of over 1000 high-quality activated sludge metagenome-assembled genomes encoding full-length rRNA genes using long-read sequencing.</title>
        <authorList>
            <person name="Singleton C.M."/>
            <person name="Petriglieri F."/>
            <person name="Kristensen J.M."/>
            <person name="Kirkegaard R.H."/>
            <person name="Michaelsen T.Y."/>
            <person name="Andersen M.H."/>
            <person name="Karst S.M."/>
            <person name="Dueholm M.S."/>
            <person name="Nielsen P.H."/>
            <person name="Albertsen M."/>
        </authorList>
    </citation>
    <scope>NUCLEOTIDE SEQUENCE</scope>
    <source>
        <strain evidence="6">OdNE_18-Q3-R46-58_BAT3C.305</strain>
    </source>
</reference>
<dbReference type="Gene3D" id="2.60.120.10">
    <property type="entry name" value="Jelly Rolls"/>
    <property type="match status" value="1"/>
</dbReference>
<dbReference type="InterPro" id="IPR014710">
    <property type="entry name" value="RmlC-like_jellyroll"/>
</dbReference>
<dbReference type="AlphaFoldDB" id="A0A9D7QPP9"/>